<dbReference type="SUPFAM" id="SSF46785">
    <property type="entry name" value="Winged helix' DNA-binding domain"/>
    <property type="match status" value="1"/>
</dbReference>
<gene>
    <name evidence="5" type="ORF">SSP531S_57200</name>
</gene>
<reference evidence="5 6" key="1">
    <citation type="submission" date="2018-07" db="EMBL/GenBank/DDBJ databases">
        <title>Whole Genome Shotgun Sequence of Streptomyces spongiicola strain 531S.</title>
        <authorList>
            <person name="Dohra H."/>
            <person name="Kodani S."/>
        </authorList>
    </citation>
    <scope>NUCLEOTIDE SEQUENCE [LARGE SCALE GENOMIC DNA]</scope>
    <source>
        <strain evidence="5 6">531S</strain>
    </source>
</reference>
<dbReference type="GO" id="GO:0003700">
    <property type="term" value="F:DNA-binding transcription factor activity"/>
    <property type="evidence" value="ECO:0007669"/>
    <property type="project" value="InterPro"/>
</dbReference>
<dbReference type="InterPro" id="IPR000524">
    <property type="entry name" value="Tscrpt_reg_HTH_GntR"/>
</dbReference>
<dbReference type="InterPro" id="IPR036388">
    <property type="entry name" value="WH-like_DNA-bd_sf"/>
</dbReference>
<keyword evidence="2" id="KW-0238">DNA-binding</keyword>
<evidence type="ECO:0000313" key="6">
    <source>
        <dbReference type="Proteomes" id="UP000265354"/>
    </source>
</evidence>
<keyword evidence="3" id="KW-0804">Transcription</keyword>
<dbReference type="PROSITE" id="PS50949">
    <property type="entry name" value="HTH_GNTR"/>
    <property type="match status" value="1"/>
</dbReference>
<dbReference type="Gene3D" id="1.10.10.10">
    <property type="entry name" value="Winged helix-like DNA-binding domain superfamily/Winged helix DNA-binding domain"/>
    <property type="match status" value="1"/>
</dbReference>
<dbReference type="SMART" id="SM00345">
    <property type="entry name" value="HTH_GNTR"/>
    <property type="match status" value="1"/>
</dbReference>
<name>A0A388T5K0_9ACTN</name>
<feature type="domain" description="HTH gntR-type" evidence="4">
    <location>
        <begin position="7"/>
        <end position="75"/>
    </location>
</feature>
<dbReference type="InterPro" id="IPR050679">
    <property type="entry name" value="Bact_HTH_transcr_reg"/>
</dbReference>
<dbReference type="AlphaFoldDB" id="A0A388T5K0"/>
<dbReference type="GO" id="GO:0003677">
    <property type="term" value="F:DNA binding"/>
    <property type="evidence" value="ECO:0007669"/>
    <property type="project" value="UniProtKB-KW"/>
</dbReference>
<evidence type="ECO:0000256" key="1">
    <source>
        <dbReference type="ARBA" id="ARBA00023015"/>
    </source>
</evidence>
<dbReference type="Proteomes" id="UP000265354">
    <property type="component" value="Unassembled WGS sequence"/>
</dbReference>
<evidence type="ECO:0000256" key="3">
    <source>
        <dbReference type="ARBA" id="ARBA00023163"/>
    </source>
</evidence>
<proteinExistence type="predicted"/>
<evidence type="ECO:0000256" key="2">
    <source>
        <dbReference type="ARBA" id="ARBA00023125"/>
    </source>
</evidence>
<dbReference type="EMBL" id="BGZL01000032">
    <property type="protein sequence ID" value="GBQ04228.1"/>
    <property type="molecule type" value="Genomic_DNA"/>
</dbReference>
<protein>
    <submittedName>
        <fullName evidence="5">GntR family transcriptional regulator</fullName>
    </submittedName>
</protein>
<comment type="caution">
    <text evidence="5">The sequence shown here is derived from an EMBL/GenBank/DDBJ whole genome shotgun (WGS) entry which is preliminary data.</text>
</comment>
<dbReference type="GO" id="GO:0045892">
    <property type="term" value="P:negative regulation of DNA-templated transcription"/>
    <property type="evidence" value="ECO:0007669"/>
    <property type="project" value="TreeGrafter"/>
</dbReference>
<dbReference type="PANTHER" id="PTHR44846">
    <property type="entry name" value="MANNOSYL-D-GLYCERATE TRANSPORT/METABOLISM SYSTEM REPRESSOR MNGR-RELATED"/>
    <property type="match status" value="1"/>
</dbReference>
<organism evidence="5 6">
    <name type="scientific">Streptomyces spongiicola</name>
    <dbReference type="NCBI Taxonomy" id="1690221"/>
    <lineage>
        <taxon>Bacteria</taxon>
        <taxon>Bacillati</taxon>
        <taxon>Actinomycetota</taxon>
        <taxon>Actinomycetes</taxon>
        <taxon>Kitasatosporales</taxon>
        <taxon>Streptomycetaceae</taxon>
        <taxon>Streptomyces</taxon>
    </lineage>
</organism>
<dbReference type="PANTHER" id="PTHR44846:SF17">
    <property type="entry name" value="GNTR-FAMILY TRANSCRIPTIONAL REGULATOR"/>
    <property type="match status" value="1"/>
</dbReference>
<dbReference type="InterPro" id="IPR036390">
    <property type="entry name" value="WH_DNA-bd_sf"/>
</dbReference>
<sequence length="75" mass="8373">MEFEPEVPRWRQVYEVLRARIDDGTYPPGSRVPSIVQVAEEFGIANATAQKVLRALKDEGLTYTEPGLGSSVRKP</sequence>
<dbReference type="RefSeq" id="WP_172607891.1">
    <property type="nucleotide sequence ID" value="NZ_BGZL01000032.1"/>
</dbReference>
<evidence type="ECO:0000313" key="5">
    <source>
        <dbReference type="EMBL" id="GBQ04228.1"/>
    </source>
</evidence>
<keyword evidence="1" id="KW-0805">Transcription regulation</keyword>
<evidence type="ECO:0000259" key="4">
    <source>
        <dbReference type="PROSITE" id="PS50949"/>
    </source>
</evidence>
<accession>A0A388T5K0</accession>
<dbReference type="CDD" id="cd07377">
    <property type="entry name" value="WHTH_GntR"/>
    <property type="match status" value="1"/>
</dbReference>
<dbReference type="Pfam" id="PF00392">
    <property type="entry name" value="GntR"/>
    <property type="match status" value="1"/>
</dbReference>